<feature type="transmembrane region" description="Helical" evidence="1">
    <location>
        <begin position="12"/>
        <end position="30"/>
    </location>
</feature>
<dbReference type="EMBL" id="CBSV010000139">
    <property type="protein sequence ID" value="CDH01613.1"/>
    <property type="molecule type" value="Genomic_DNA"/>
</dbReference>
<keyword evidence="1" id="KW-0812">Transmembrane</keyword>
<reference evidence="2" key="1">
    <citation type="submission" date="2013-07" db="EMBL/GenBank/DDBJ databases">
        <title>Sub-species coevolution in mutualistic symbiosis.</title>
        <authorList>
            <person name="Murfin K."/>
            <person name="Klassen J."/>
            <person name="Lee M."/>
            <person name="Forst S."/>
            <person name="Stock P."/>
            <person name="Goodrich-Blair H."/>
        </authorList>
    </citation>
    <scope>NUCLEOTIDE SEQUENCE [LARGE SCALE GENOMIC DNA]</scope>
    <source>
        <strain evidence="2">Feltiae Moldova</strain>
    </source>
</reference>
<proteinExistence type="predicted"/>
<gene>
    <name evidence="2" type="ORF">XBFM1_2230029</name>
</gene>
<sequence>MWMLWRILYNHFLLGFSVEYLLAHALATLIQSSNSLPFLLADAERR</sequence>
<protein>
    <submittedName>
        <fullName evidence="2">Uncharacterized protein</fullName>
    </submittedName>
</protein>
<keyword evidence="1" id="KW-1133">Transmembrane helix</keyword>
<comment type="caution">
    <text evidence="2">The sequence shown here is derived from an EMBL/GenBank/DDBJ whole genome shotgun (WGS) entry which is preliminary data.</text>
</comment>
<name>A0A077NT14_XENBV</name>
<dbReference type="HOGENOM" id="CLU_3190752_0_0_6"/>
<evidence type="ECO:0000313" key="2">
    <source>
        <dbReference type="EMBL" id="CDH01613.1"/>
    </source>
</evidence>
<accession>A0A077NT14</accession>
<keyword evidence="1" id="KW-0472">Membrane</keyword>
<evidence type="ECO:0000256" key="1">
    <source>
        <dbReference type="SAM" id="Phobius"/>
    </source>
</evidence>
<dbReference type="AlphaFoldDB" id="A0A077NT14"/>
<dbReference type="Proteomes" id="UP000028487">
    <property type="component" value="Unassembled WGS sequence"/>
</dbReference>
<organism evidence="2 3">
    <name type="scientific">Xenorhabdus bovienii str. feltiae Moldova</name>
    <dbReference type="NCBI Taxonomy" id="1398200"/>
    <lineage>
        <taxon>Bacteria</taxon>
        <taxon>Pseudomonadati</taxon>
        <taxon>Pseudomonadota</taxon>
        <taxon>Gammaproteobacteria</taxon>
        <taxon>Enterobacterales</taxon>
        <taxon>Morganellaceae</taxon>
        <taxon>Xenorhabdus</taxon>
    </lineage>
</organism>
<evidence type="ECO:0000313" key="3">
    <source>
        <dbReference type="Proteomes" id="UP000028487"/>
    </source>
</evidence>